<dbReference type="Pfam" id="PF02608">
    <property type="entry name" value="Bmp"/>
    <property type="match status" value="1"/>
</dbReference>
<proteinExistence type="predicted"/>
<dbReference type="KEGG" id="wne:PIG85_03350"/>
<dbReference type="Gene3D" id="3.40.50.2300">
    <property type="match status" value="2"/>
</dbReference>
<gene>
    <name evidence="9" type="ORF">PIG85_03350</name>
</gene>
<feature type="domain" description="ABC transporter substrate-binding protein PnrA-like" evidence="8">
    <location>
        <begin position="76"/>
        <end position="303"/>
    </location>
</feature>
<evidence type="ECO:0000259" key="8">
    <source>
        <dbReference type="Pfam" id="PF02608"/>
    </source>
</evidence>
<reference evidence="9" key="1">
    <citation type="submission" date="2023-01" db="EMBL/GenBank/DDBJ databases">
        <title>Comparative Genomic Analysis of the Clinically-Derived Winkia Strain NY0527 Provides Evidence into the Taxonomic Reassignment of Winkia neuii and Characterizes Their Virulence Traits.</title>
        <authorList>
            <person name="Cai X."/>
            <person name="Peng Y."/>
            <person name="Li M."/>
            <person name="Qiu Y."/>
            <person name="Wang Y."/>
            <person name="Xu L."/>
            <person name="Hou Q."/>
        </authorList>
    </citation>
    <scope>NUCLEOTIDE SEQUENCE</scope>
    <source>
        <strain evidence="9">NY0527</strain>
    </source>
</reference>
<dbReference type="PANTHER" id="PTHR34296">
    <property type="entry name" value="TRANSCRIPTIONAL ACTIVATOR PROTEIN MED"/>
    <property type="match status" value="1"/>
</dbReference>
<evidence type="ECO:0000256" key="3">
    <source>
        <dbReference type="ARBA" id="ARBA00022729"/>
    </source>
</evidence>
<evidence type="ECO:0000256" key="7">
    <source>
        <dbReference type="SAM" id="SignalP"/>
    </source>
</evidence>
<evidence type="ECO:0000256" key="2">
    <source>
        <dbReference type="ARBA" id="ARBA00022475"/>
    </source>
</evidence>
<feature type="signal peptide" evidence="7">
    <location>
        <begin position="1"/>
        <end position="19"/>
    </location>
</feature>
<evidence type="ECO:0000256" key="1">
    <source>
        <dbReference type="ARBA" id="ARBA00004236"/>
    </source>
</evidence>
<evidence type="ECO:0000256" key="5">
    <source>
        <dbReference type="ARBA" id="ARBA00023288"/>
    </source>
</evidence>
<dbReference type="InterPro" id="IPR050957">
    <property type="entry name" value="BMP_lipoprotein"/>
</dbReference>
<feature type="compositionally biased region" description="Basic and acidic residues" evidence="6">
    <location>
        <begin position="368"/>
        <end position="381"/>
    </location>
</feature>
<feature type="region of interest" description="Disordered" evidence="6">
    <location>
        <begin position="344"/>
        <end position="381"/>
    </location>
</feature>
<dbReference type="PROSITE" id="PS51257">
    <property type="entry name" value="PROKAR_LIPOPROTEIN"/>
    <property type="match status" value="1"/>
</dbReference>
<keyword evidence="2" id="KW-1003">Cell membrane</keyword>
<keyword evidence="5" id="KW-0449">Lipoprotein</keyword>
<dbReference type="RefSeq" id="WP_004805904.1">
    <property type="nucleotide sequence ID" value="NZ_CP116394.1"/>
</dbReference>
<evidence type="ECO:0000313" key="9">
    <source>
        <dbReference type="EMBL" id="WCE46692.1"/>
    </source>
</evidence>
<evidence type="ECO:0000313" key="10">
    <source>
        <dbReference type="Proteomes" id="UP001211044"/>
    </source>
</evidence>
<comment type="subcellular location">
    <subcellularLocation>
        <location evidence="1">Cell membrane</location>
    </subcellularLocation>
</comment>
<evidence type="ECO:0000256" key="6">
    <source>
        <dbReference type="SAM" id="MobiDB-lite"/>
    </source>
</evidence>
<organism evidence="9 10">
    <name type="scientific">Winkia neuii subsp. anitrata</name>
    <dbReference type="NCBI Taxonomy" id="29318"/>
    <lineage>
        <taxon>Bacteria</taxon>
        <taxon>Bacillati</taxon>
        <taxon>Actinomycetota</taxon>
        <taxon>Actinomycetes</taxon>
        <taxon>Actinomycetales</taxon>
        <taxon>Actinomycetaceae</taxon>
        <taxon>Winkia</taxon>
    </lineage>
</organism>
<feature type="chain" id="PRO_5044335023" evidence="7">
    <location>
        <begin position="20"/>
        <end position="381"/>
    </location>
</feature>
<dbReference type="Proteomes" id="UP001211044">
    <property type="component" value="Chromosome"/>
</dbReference>
<keyword evidence="3 7" id="KW-0732">Signal</keyword>
<dbReference type="GO" id="GO:0005886">
    <property type="term" value="C:plasma membrane"/>
    <property type="evidence" value="ECO:0007669"/>
    <property type="project" value="UniProtKB-SubCell"/>
</dbReference>
<dbReference type="EMBL" id="CP116394">
    <property type="protein sequence ID" value="WCE46692.1"/>
    <property type="molecule type" value="Genomic_DNA"/>
</dbReference>
<dbReference type="PANTHER" id="PTHR34296:SF2">
    <property type="entry name" value="ABC TRANSPORTER GUANOSINE-BINDING PROTEIN NUPN"/>
    <property type="match status" value="1"/>
</dbReference>
<dbReference type="AlphaFoldDB" id="A0AB38XR79"/>
<sequence length="381" mass="40355">MRRLLAILCVALLAAGCQASDKPAHIAQPPTKVCAVLEGADRPGTEAANAAKGIVARRGAQVRFVPDSVAGQLAMEGFLEDGCNLQVVFGANLEAAATKLAMANPKVHFVFASMPLRSTELPENVKPVRFNLSTSAFQAGYAGARYTRTKKLAVVAGDYSNVSATVLANFSAGMSHFDLAHPHAQPSLSNTTDEGEGFYLGAMAAPEQGEEAAKQLYETDADVIVAAASEQANNALIRTLIKERSADREGEKKTLGVILLGPPDVAKALGTEQAKQLVIGAVVRNWEAALRTVLEQVRKKGFSSAPYIASEPEEETEFQILPDGAGPVTKAICEAASAARKQFAKDPHSLVEPKPAPGQIDATTFRPPTEKSEELAKKLKK</sequence>
<accession>A0AB38XR79</accession>
<evidence type="ECO:0000256" key="4">
    <source>
        <dbReference type="ARBA" id="ARBA00023136"/>
    </source>
</evidence>
<name>A0AB38XR79_9ACTO</name>
<protein>
    <submittedName>
        <fullName evidence="9">BMP family ABC transporter substrate-binding protein</fullName>
    </submittedName>
</protein>
<dbReference type="InterPro" id="IPR003760">
    <property type="entry name" value="PnrA-like"/>
</dbReference>
<keyword evidence="4" id="KW-0472">Membrane</keyword>